<accession>A0ABP5G7F4</accession>
<evidence type="ECO:0000313" key="3">
    <source>
        <dbReference type="EMBL" id="GAA2039352.1"/>
    </source>
</evidence>
<dbReference type="Proteomes" id="UP001403094">
    <property type="component" value="Unassembled WGS sequence"/>
</dbReference>
<comment type="caution">
    <text evidence="3">The sequence shown here is derived from an EMBL/GenBank/DDBJ whole genome shotgun (WGS) entry which is preliminary data.</text>
</comment>
<dbReference type="Gene3D" id="2.70.70.10">
    <property type="entry name" value="Glucose Permease (Domain IIA)"/>
    <property type="match status" value="1"/>
</dbReference>
<dbReference type="RefSeq" id="WP_346069190.1">
    <property type="nucleotide sequence ID" value="NZ_BAAANQ010000001.1"/>
</dbReference>
<dbReference type="SUPFAM" id="SSF51261">
    <property type="entry name" value="Duplicated hybrid motif"/>
    <property type="match status" value="1"/>
</dbReference>
<dbReference type="Pfam" id="PF01551">
    <property type="entry name" value="Peptidase_M23"/>
    <property type="match status" value="1"/>
</dbReference>
<dbReference type="InterPro" id="IPR011055">
    <property type="entry name" value="Dup_hybrid_motif"/>
</dbReference>
<dbReference type="InterPro" id="IPR050570">
    <property type="entry name" value="Cell_wall_metabolism_enzyme"/>
</dbReference>
<dbReference type="PANTHER" id="PTHR21666:SF270">
    <property type="entry name" value="MUREIN HYDROLASE ACTIVATOR ENVC"/>
    <property type="match status" value="1"/>
</dbReference>
<dbReference type="InterPro" id="IPR016047">
    <property type="entry name" value="M23ase_b-sheet_dom"/>
</dbReference>
<name>A0ABP5G7F4_9ACTN</name>
<feature type="compositionally biased region" description="Polar residues" evidence="1">
    <location>
        <begin position="271"/>
        <end position="280"/>
    </location>
</feature>
<gene>
    <name evidence="3" type="ORF">GCM10009757_00280</name>
</gene>
<dbReference type="EMBL" id="BAAANQ010000001">
    <property type="protein sequence ID" value="GAA2039352.1"/>
    <property type="molecule type" value="Genomic_DNA"/>
</dbReference>
<keyword evidence="4" id="KW-1185">Reference proteome</keyword>
<evidence type="ECO:0000259" key="2">
    <source>
        <dbReference type="Pfam" id="PF01551"/>
    </source>
</evidence>
<protein>
    <submittedName>
        <fullName evidence="3">M23 family metallopeptidase</fullName>
    </submittedName>
</protein>
<organism evidence="3 4">
    <name type="scientific">Streptomyces cheonanensis</name>
    <dbReference type="NCBI Taxonomy" id="312720"/>
    <lineage>
        <taxon>Bacteria</taxon>
        <taxon>Bacillati</taxon>
        <taxon>Actinomycetota</taxon>
        <taxon>Actinomycetes</taxon>
        <taxon>Kitasatosporales</taxon>
        <taxon>Streptomycetaceae</taxon>
        <taxon>Streptomyces</taxon>
    </lineage>
</organism>
<sequence>MSTYRVCFWIFVALAALEVVHGIPVFLPWAFLLVAVVSQYLSTRAPRHHTPPPAVEVAAPVTGRWLALNSPADKVPSHGTYQYGQSHAIDIAAEPADGSRPAFGWWPLSRPARAFPAFGAPLLAVADGTVVSARDTQRDHRSRNSWPALPYLLFEGLFRDLVSARRVIGNQLVLDLGNGTYALYAHLRKGSLRVRAGDRVTAGQTVAECGNTGNSSEPHVHFQLMDHPDPAQARGIPFTWTGVGVPANLETFTPPASVPAGAGPARPETAPTGSASPGQE</sequence>
<reference evidence="4" key="1">
    <citation type="journal article" date="2019" name="Int. J. Syst. Evol. Microbiol.">
        <title>The Global Catalogue of Microorganisms (GCM) 10K type strain sequencing project: providing services to taxonomists for standard genome sequencing and annotation.</title>
        <authorList>
            <consortium name="The Broad Institute Genomics Platform"/>
            <consortium name="The Broad Institute Genome Sequencing Center for Infectious Disease"/>
            <person name="Wu L."/>
            <person name="Ma J."/>
        </authorList>
    </citation>
    <scope>NUCLEOTIDE SEQUENCE [LARGE SCALE GENOMIC DNA]</scope>
    <source>
        <strain evidence="4">JCM 14549</strain>
    </source>
</reference>
<dbReference type="CDD" id="cd12797">
    <property type="entry name" value="M23_peptidase"/>
    <property type="match status" value="1"/>
</dbReference>
<feature type="domain" description="M23ase beta-sheet core" evidence="2">
    <location>
        <begin position="166"/>
        <end position="227"/>
    </location>
</feature>
<feature type="region of interest" description="Disordered" evidence="1">
    <location>
        <begin position="253"/>
        <end position="280"/>
    </location>
</feature>
<evidence type="ECO:0000256" key="1">
    <source>
        <dbReference type="SAM" id="MobiDB-lite"/>
    </source>
</evidence>
<dbReference type="PANTHER" id="PTHR21666">
    <property type="entry name" value="PEPTIDASE-RELATED"/>
    <property type="match status" value="1"/>
</dbReference>
<proteinExistence type="predicted"/>
<feature type="compositionally biased region" description="Low complexity" evidence="1">
    <location>
        <begin position="254"/>
        <end position="267"/>
    </location>
</feature>
<evidence type="ECO:0000313" key="4">
    <source>
        <dbReference type="Proteomes" id="UP001403094"/>
    </source>
</evidence>